<organism evidence="5 6">
    <name type="scientific">Embleya scabrispora</name>
    <dbReference type="NCBI Taxonomy" id="159449"/>
    <lineage>
        <taxon>Bacteria</taxon>
        <taxon>Bacillati</taxon>
        <taxon>Actinomycetota</taxon>
        <taxon>Actinomycetes</taxon>
        <taxon>Kitasatosporales</taxon>
        <taxon>Streptomycetaceae</taxon>
        <taxon>Embleya</taxon>
    </lineage>
</organism>
<sequence length="471" mass="50976">MGVVDRQGLGLSGMGAEAAGHFERGLDALLFFRAEVSAEVEAALSAAPEAPMAHAFAAYLGLLGTEPADAAAARERYAAFAAGGPRADARESAHLAAAEAWLAGDVHRAGDILRDLVVAHPRDVLALAIGHQIDFFTGDATRLRDRVGGALGAWDPDDPHYGPLLGMSAFGLEETGHYERSEQAGLAAVAAHPRDVWAIHAVVHTYEMQGRFAEGIRFLDARVDDWSGGNYLNVHNWWHYGLYAIEAGAIDRALAIYDAVLHNDRSVGAAMELLDASALLWRIHLAGGEQPQRWARLADAWAARADGPYYAFNDVHAVMAYLGAGRIADAEAVTRDRERWLADPHPGVSNHTMTAEVGLPVCRALVAFEQGRYPDTVDILVPIRHRLNTFGGSHAQRDAIQQTLVEAALRAHRHDLARTLLSERVNVRPSSPYNWLGRARLAEELGRAAEAATAREQAAEHTKAITVAWGR</sequence>
<proteinExistence type="inferred from homology"/>
<dbReference type="InterPro" id="IPR033891">
    <property type="entry name" value="TTC38"/>
</dbReference>
<dbReference type="EMBL" id="MWQN01000001">
    <property type="protein sequence ID" value="OPC80338.1"/>
    <property type="molecule type" value="Genomic_DNA"/>
</dbReference>
<comment type="similarity">
    <text evidence="1">Belongs to the TTC38 family.</text>
</comment>
<accession>A0A1T3NU60</accession>
<evidence type="ECO:0000256" key="4">
    <source>
        <dbReference type="ARBA" id="ARBA00022803"/>
    </source>
</evidence>
<evidence type="ECO:0000256" key="2">
    <source>
        <dbReference type="ARBA" id="ARBA00019992"/>
    </source>
</evidence>
<dbReference type="InterPro" id="IPR011990">
    <property type="entry name" value="TPR-like_helical_dom_sf"/>
</dbReference>
<reference evidence="5 6" key="1">
    <citation type="submission" date="2017-03" db="EMBL/GenBank/DDBJ databases">
        <title>Draft genome sequence of Streptomyces scabrisporus NF3, endophyte isolated from Amphipterygium adstringens.</title>
        <authorList>
            <person name="Vazquez M."/>
            <person name="Ceapa C.D."/>
            <person name="Rodriguez Luna D."/>
            <person name="Sanchez Esquivel S."/>
        </authorList>
    </citation>
    <scope>NUCLEOTIDE SEQUENCE [LARGE SCALE GENOMIC DNA]</scope>
    <source>
        <strain evidence="5 6">NF3</strain>
    </source>
</reference>
<evidence type="ECO:0000256" key="3">
    <source>
        <dbReference type="ARBA" id="ARBA00022737"/>
    </source>
</evidence>
<name>A0A1T3NU60_9ACTN</name>
<gene>
    <name evidence="5" type="ORF">B4N89_04705</name>
</gene>
<keyword evidence="6" id="KW-1185">Reference proteome</keyword>
<dbReference type="SUPFAM" id="SSF48452">
    <property type="entry name" value="TPR-like"/>
    <property type="match status" value="1"/>
</dbReference>
<keyword evidence="3" id="KW-0677">Repeat</keyword>
<dbReference type="PANTHER" id="PTHR16263">
    <property type="entry name" value="TETRATRICOPEPTIDE REPEAT PROTEIN 38"/>
    <property type="match status" value="1"/>
</dbReference>
<evidence type="ECO:0000313" key="5">
    <source>
        <dbReference type="EMBL" id="OPC80338.1"/>
    </source>
</evidence>
<comment type="caution">
    <text evidence="5">The sequence shown here is derived from an EMBL/GenBank/DDBJ whole genome shotgun (WGS) entry which is preliminary data.</text>
</comment>
<protein>
    <recommendedName>
        <fullName evidence="2">Tetratricopeptide repeat protein 38</fullName>
    </recommendedName>
</protein>
<evidence type="ECO:0000256" key="1">
    <source>
        <dbReference type="ARBA" id="ARBA00005857"/>
    </source>
</evidence>
<dbReference type="STRING" id="159449.B4N89_04705"/>
<dbReference type="PANTHER" id="PTHR16263:SF4">
    <property type="entry name" value="TETRATRICOPEPTIDE REPEAT PROTEIN 38"/>
    <property type="match status" value="1"/>
</dbReference>
<dbReference type="Gene3D" id="1.25.40.10">
    <property type="entry name" value="Tetratricopeptide repeat domain"/>
    <property type="match status" value="1"/>
</dbReference>
<dbReference type="CDD" id="cd05804">
    <property type="entry name" value="StaR_like"/>
    <property type="match status" value="1"/>
</dbReference>
<dbReference type="AlphaFoldDB" id="A0A1T3NU60"/>
<keyword evidence="4" id="KW-0802">TPR repeat</keyword>
<evidence type="ECO:0000313" key="6">
    <source>
        <dbReference type="Proteomes" id="UP000190037"/>
    </source>
</evidence>
<dbReference type="Proteomes" id="UP000190037">
    <property type="component" value="Unassembled WGS sequence"/>
</dbReference>
<dbReference type="OrthoDB" id="9815900at2"/>